<dbReference type="RefSeq" id="WP_377770434.1">
    <property type="nucleotide sequence ID" value="NZ_JBHUOQ010000001.1"/>
</dbReference>
<dbReference type="EMBL" id="JBHUOQ010000001">
    <property type="protein sequence ID" value="MFD2828911.1"/>
    <property type="molecule type" value="Genomic_DNA"/>
</dbReference>
<feature type="transmembrane region" description="Helical" evidence="1">
    <location>
        <begin position="12"/>
        <end position="34"/>
    </location>
</feature>
<comment type="caution">
    <text evidence="2">The sequence shown here is derived from an EMBL/GenBank/DDBJ whole genome shotgun (WGS) entry which is preliminary data.</text>
</comment>
<evidence type="ECO:0000313" key="2">
    <source>
        <dbReference type="EMBL" id="MFD2828911.1"/>
    </source>
</evidence>
<dbReference type="Proteomes" id="UP001597519">
    <property type="component" value="Unassembled WGS sequence"/>
</dbReference>
<accession>A0ABW5WUC2</accession>
<sequence>MPDSNERKEGMPLIAVVSAMLVFPVLAVLIFTGIISLPMWVGWLVIGLFVIEVIMYFAVIRKIQS</sequence>
<keyword evidence="1" id="KW-1133">Transmembrane helix</keyword>
<protein>
    <submittedName>
        <fullName evidence="2">Uncharacterized protein</fullName>
    </submittedName>
</protein>
<keyword evidence="1" id="KW-0472">Membrane</keyword>
<reference evidence="3" key="1">
    <citation type="journal article" date="2019" name="Int. J. Syst. Evol. Microbiol.">
        <title>The Global Catalogue of Microorganisms (GCM) 10K type strain sequencing project: providing services to taxonomists for standard genome sequencing and annotation.</title>
        <authorList>
            <consortium name="The Broad Institute Genomics Platform"/>
            <consortium name="The Broad Institute Genome Sequencing Center for Infectious Disease"/>
            <person name="Wu L."/>
            <person name="Ma J."/>
        </authorList>
    </citation>
    <scope>NUCLEOTIDE SEQUENCE [LARGE SCALE GENOMIC DNA]</scope>
    <source>
        <strain evidence="3">KCTC 33575</strain>
    </source>
</reference>
<feature type="transmembrane region" description="Helical" evidence="1">
    <location>
        <begin position="40"/>
        <end position="59"/>
    </location>
</feature>
<evidence type="ECO:0000256" key="1">
    <source>
        <dbReference type="SAM" id="Phobius"/>
    </source>
</evidence>
<organism evidence="2 3">
    <name type="scientific">Corticicoccus populi</name>
    <dbReference type="NCBI Taxonomy" id="1812821"/>
    <lineage>
        <taxon>Bacteria</taxon>
        <taxon>Bacillati</taxon>
        <taxon>Bacillota</taxon>
        <taxon>Bacilli</taxon>
        <taxon>Bacillales</taxon>
        <taxon>Staphylococcaceae</taxon>
        <taxon>Corticicoccus</taxon>
    </lineage>
</organism>
<keyword evidence="3" id="KW-1185">Reference proteome</keyword>
<gene>
    <name evidence="2" type="ORF">ACFSX4_00390</name>
</gene>
<evidence type="ECO:0000313" key="3">
    <source>
        <dbReference type="Proteomes" id="UP001597519"/>
    </source>
</evidence>
<name>A0ABW5WUC2_9STAP</name>
<proteinExistence type="predicted"/>
<keyword evidence="1" id="KW-0812">Transmembrane</keyword>